<gene>
    <name evidence="2" type="ORF">N7Z68_08425</name>
</gene>
<keyword evidence="1" id="KW-1133">Transmembrane helix</keyword>
<evidence type="ECO:0000313" key="2">
    <source>
        <dbReference type="EMBL" id="MDE5413411.1"/>
    </source>
</evidence>
<name>A0ABT5VD77_9BACI</name>
<keyword evidence="1" id="KW-0812">Transmembrane</keyword>
<evidence type="ECO:0008006" key="4">
    <source>
        <dbReference type="Google" id="ProtNLM"/>
    </source>
</evidence>
<feature type="transmembrane region" description="Helical" evidence="1">
    <location>
        <begin position="49"/>
        <end position="66"/>
    </location>
</feature>
<evidence type="ECO:0000256" key="1">
    <source>
        <dbReference type="SAM" id="Phobius"/>
    </source>
</evidence>
<dbReference type="EMBL" id="JAOTPO010000004">
    <property type="protein sequence ID" value="MDE5413411.1"/>
    <property type="molecule type" value="Genomic_DNA"/>
</dbReference>
<reference evidence="2" key="1">
    <citation type="submission" date="2024-05" db="EMBL/GenBank/DDBJ databases">
        <title>Alkalihalobacillus sp. strain MEB203 novel alkaliphilic bacterium from Lonar Lake, India.</title>
        <authorList>
            <person name="Joshi A."/>
            <person name="Thite S."/>
            <person name="Mengade P."/>
        </authorList>
    </citation>
    <scope>NUCLEOTIDE SEQUENCE</scope>
    <source>
        <strain evidence="2">MEB 203</strain>
    </source>
</reference>
<proteinExistence type="predicted"/>
<evidence type="ECO:0000313" key="3">
    <source>
        <dbReference type="Proteomes" id="UP001148125"/>
    </source>
</evidence>
<organism evidence="2 3">
    <name type="scientific">Alkalihalobacterium chitinilyticum</name>
    <dbReference type="NCBI Taxonomy" id="2980103"/>
    <lineage>
        <taxon>Bacteria</taxon>
        <taxon>Bacillati</taxon>
        <taxon>Bacillota</taxon>
        <taxon>Bacilli</taxon>
        <taxon>Bacillales</taxon>
        <taxon>Bacillaceae</taxon>
        <taxon>Alkalihalobacterium</taxon>
    </lineage>
</organism>
<accession>A0ABT5VD77</accession>
<sequence>MNEFKEALWLAKFELKASIQGFLSLLLFLALLLFIIVTASPFIFVEGNVGLDLLFILVFGAFAVYCKPKEFQYQKVEDGLWASPYFMNLLQLPIPKKVLIQSRFIVNFVYTIPFHSFLLLFIYILSPEARQEAPVGTYFVFSLIWICFGIFAAGLFSASDPGDKITIVGMIIWGIVLFVVFIGGLTLFHLFTGMSFVHATLVLASKWPLLTVVISLLLAITSVFYWKSYMSRKIEKMDYFK</sequence>
<feature type="transmembrane region" description="Helical" evidence="1">
    <location>
        <begin position="207"/>
        <end position="226"/>
    </location>
</feature>
<dbReference type="RefSeq" id="WP_275118028.1">
    <property type="nucleotide sequence ID" value="NZ_JAOTPO010000004.1"/>
</dbReference>
<feature type="transmembrane region" description="Helical" evidence="1">
    <location>
        <begin position="138"/>
        <end position="158"/>
    </location>
</feature>
<feature type="transmembrane region" description="Helical" evidence="1">
    <location>
        <begin position="165"/>
        <end position="187"/>
    </location>
</feature>
<comment type="caution">
    <text evidence="2">The sequence shown here is derived from an EMBL/GenBank/DDBJ whole genome shotgun (WGS) entry which is preliminary data.</text>
</comment>
<keyword evidence="3" id="KW-1185">Reference proteome</keyword>
<protein>
    <recommendedName>
        <fullName evidence="4">ABC-2 transporter permease</fullName>
    </recommendedName>
</protein>
<dbReference type="Proteomes" id="UP001148125">
    <property type="component" value="Unassembled WGS sequence"/>
</dbReference>
<keyword evidence="1" id="KW-0472">Membrane</keyword>
<feature type="transmembrane region" description="Helical" evidence="1">
    <location>
        <begin position="104"/>
        <end position="126"/>
    </location>
</feature>
<feature type="transmembrane region" description="Helical" evidence="1">
    <location>
        <begin position="21"/>
        <end position="43"/>
    </location>
</feature>